<evidence type="ECO:0000313" key="2">
    <source>
        <dbReference type="EMBL" id="CEP16443.1"/>
    </source>
</evidence>
<sequence>MISDLDWCIKHSDTLCIQTFSEVFNYGDKSSANKRYAQILKTKRFKSCVSNATQFHSAFDKWKRSQQETTFWENRKVELARQSAESRMRVSAIGALGRLGVEEGDRVAIEKSASSSDSEPSQSHAPEPMSDSEPSSSRSFVNYIRNKSGESVSLASSLRKNKDRIPQGEEKLERKKMGRCLDMILRKKNLELGAGEAGKATGDNDRKLLRERDVKLPKALKDMFLCLKNEGGDSKTPDIEVIGLLQYGLTMSMLRMDIPVNYVHRVRRTRVAQVPSDWKKLPDFRRVLYRILSSNYGKSYLDREITITK</sequence>
<accession>A0A0B7NM99</accession>
<organism evidence="2 3">
    <name type="scientific">Parasitella parasitica</name>
    <dbReference type="NCBI Taxonomy" id="35722"/>
    <lineage>
        <taxon>Eukaryota</taxon>
        <taxon>Fungi</taxon>
        <taxon>Fungi incertae sedis</taxon>
        <taxon>Mucoromycota</taxon>
        <taxon>Mucoromycotina</taxon>
        <taxon>Mucoromycetes</taxon>
        <taxon>Mucorales</taxon>
        <taxon>Mucorineae</taxon>
        <taxon>Mucoraceae</taxon>
        <taxon>Parasitella</taxon>
    </lineage>
</organism>
<feature type="compositionally biased region" description="Basic and acidic residues" evidence="1">
    <location>
        <begin position="163"/>
        <end position="172"/>
    </location>
</feature>
<dbReference type="AlphaFoldDB" id="A0A0B7NM99"/>
<dbReference type="EMBL" id="LN733168">
    <property type="protein sequence ID" value="CEP16443.1"/>
    <property type="molecule type" value="Genomic_DNA"/>
</dbReference>
<keyword evidence="3" id="KW-1185">Reference proteome</keyword>
<gene>
    <name evidence="2" type="primary">PARPA_10709.1 scaffold 41683</name>
</gene>
<dbReference type="OrthoDB" id="2385582at2759"/>
<proteinExistence type="predicted"/>
<feature type="compositionally biased region" description="Low complexity" evidence="1">
    <location>
        <begin position="112"/>
        <end position="138"/>
    </location>
</feature>
<feature type="region of interest" description="Disordered" evidence="1">
    <location>
        <begin position="109"/>
        <end position="138"/>
    </location>
</feature>
<evidence type="ECO:0000313" key="3">
    <source>
        <dbReference type="Proteomes" id="UP000054107"/>
    </source>
</evidence>
<evidence type="ECO:0000256" key="1">
    <source>
        <dbReference type="SAM" id="MobiDB-lite"/>
    </source>
</evidence>
<name>A0A0B7NM99_9FUNG</name>
<reference evidence="2 3" key="1">
    <citation type="submission" date="2014-09" db="EMBL/GenBank/DDBJ databases">
        <authorList>
            <person name="Ellenberger Sabrina"/>
        </authorList>
    </citation>
    <scope>NUCLEOTIDE SEQUENCE [LARGE SCALE GENOMIC DNA]</scope>
    <source>
        <strain evidence="2 3">CBS 412.66</strain>
    </source>
</reference>
<protein>
    <submittedName>
        <fullName evidence="2">Uncharacterized protein</fullName>
    </submittedName>
</protein>
<feature type="region of interest" description="Disordered" evidence="1">
    <location>
        <begin position="152"/>
        <end position="172"/>
    </location>
</feature>
<dbReference type="Proteomes" id="UP000054107">
    <property type="component" value="Unassembled WGS sequence"/>
</dbReference>